<keyword evidence="3" id="KW-1185">Reference proteome</keyword>
<evidence type="ECO:0000313" key="3">
    <source>
        <dbReference type="Proteomes" id="UP001589654"/>
    </source>
</evidence>
<reference evidence="2 3" key="1">
    <citation type="submission" date="2024-09" db="EMBL/GenBank/DDBJ databases">
        <authorList>
            <person name="Sun Q."/>
            <person name="Mori K."/>
        </authorList>
    </citation>
    <scope>NUCLEOTIDE SEQUENCE [LARGE SCALE GENOMIC DNA]</scope>
    <source>
        <strain evidence="2 3">CECT 7682</strain>
    </source>
</reference>
<organism evidence="2 3">
    <name type="scientific">Echinicola jeungdonensis</name>
    <dbReference type="NCBI Taxonomy" id="709343"/>
    <lineage>
        <taxon>Bacteria</taxon>
        <taxon>Pseudomonadati</taxon>
        <taxon>Bacteroidota</taxon>
        <taxon>Cytophagia</taxon>
        <taxon>Cytophagales</taxon>
        <taxon>Cyclobacteriaceae</taxon>
        <taxon>Echinicola</taxon>
    </lineage>
</organism>
<comment type="caution">
    <text evidence="2">The sequence shown here is derived from an EMBL/GenBank/DDBJ whole genome shotgun (WGS) entry which is preliminary data.</text>
</comment>
<accession>A0ABV5JBD0</accession>
<protein>
    <submittedName>
        <fullName evidence="2">Acyl-CoA reductase</fullName>
    </submittedName>
</protein>
<proteinExistence type="predicted"/>
<sequence length="337" mass="38973">MTLHDRINSFIALGKRIKQLTPEEFDELARKVENHNNWFTPDQTRFALNHLEEILQERSLVQWLKRYPLSDDIDPKKVGIMMAGNIPAVGFHDLMTVLLSGHDAHVKLSSSDRVLIKWLVRELITMNPAFANKVFFEDFLKNKDAYIATGSDNSARYFDYYFGKYPSIIRKNRTSVAVLDGSETKRDFQDLARDVFQYFGLGCRNVSKFYVKDPDQIKEFLDAIEGVQPLLSHHKYLNNYEYNKSIYLVNREKHLDNGFLLCKESKELVSPIAVLYYEVYQDEASLKSKLEDNRDKIQCMVSNGAWLKGSVAFGQAQKPGVEDYADHVDTMEFLLSL</sequence>
<keyword evidence="1" id="KW-0521">NADP</keyword>
<dbReference type="InterPro" id="IPR008670">
    <property type="entry name" value="CoA_reduct_LuxC"/>
</dbReference>
<dbReference type="RefSeq" id="WP_290248738.1">
    <property type="nucleotide sequence ID" value="NZ_JAUFQT010000001.1"/>
</dbReference>
<dbReference type="EMBL" id="JBHMEW010000067">
    <property type="protein sequence ID" value="MFB9213224.1"/>
    <property type="molecule type" value="Genomic_DNA"/>
</dbReference>
<dbReference type="Pfam" id="PF05893">
    <property type="entry name" value="LuxC"/>
    <property type="match status" value="1"/>
</dbReference>
<dbReference type="Proteomes" id="UP001589654">
    <property type="component" value="Unassembled WGS sequence"/>
</dbReference>
<name>A0ABV5JBD0_9BACT</name>
<evidence type="ECO:0000256" key="1">
    <source>
        <dbReference type="ARBA" id="ARBA00022857"/>
    </source>
</evidence>
<gene>
    <name evidence="2" type="ORF">ACFFUR_15515</name>
</gene>
<evidence type="ECO:0000313" key="2">
    <source>
        <dbReference type="EMBL" id="MFB9213224.1"/>
    </source>
</evidence>